<reference evidence="2 3" key="2">
    <citation type="submission" date="2017-02" db="EMBL/GenBank/DDBJ databases">
        <title>A genome survey and senescence transcriptome analysis in Lentinula edodes.</title>
        <authorList>
            <person name="Sakamoto Y."/>
            <person name="Nakade K."/>
            <person name="Sato S."/>
            <person name="Yoshida Y."/>
            <person name="Miyazaki K."/>
            <person name="Natsume S."/>
            <person name="Konno N."/>
        </authorList>
    </citation>
    <scope>NUCLEOTIDE SEQUENCE [LARGE SCALE GENOMIC DNA]</scope>
    <source>
        <strain evidence="2 3">NBRC 111202</strain>
    </source>
</reference>
<name>A0A1Q3EEX3_LENED</name>
<comment type="caution">
    <text evidence="2">The sequence shown here is derived from an EMBL/GenBank/DDBJ whole genome shotgun (WGS) entry which is preliminary data.</text>
</comment>
<dbReference type="SUPFAM" id="SSF81383">
    <property type="entry name" value="F-box domain"/>
    <property type="match status" value="1"/>
</dbReference>
<dbReference type="InterPro" id="IPR036047">
    <property type="entry name" value="F-box-like_dom_sf"/>
</dbReference>
<dbReference type="AlphaFoldDB" id="A0A1Q3EEX3"/>
<gene>
    <name evidence="2" type="ORF">LENED_007638</name>
</gene>
<dbReference type="SUPFAM" id="SSF52047">
    <property type="entry name" value="RNI-like"/>
    <property type="match status" value="1"/>
</dbReference>
<dbReference type="Gene3D" id="3.80.10.10">
    <property type="entry name" value="Ribonuclease Inhibitor"/>
    <property type="match status" value="1"/>
</dbReference>
<organism evidence="2 3">
    <name type="scientific">Lentinula edodes</name>
    <name type="common">Shiitake mushroom</name>
    <name type="synonym">Lentinus edodes</name>
    <dbReference type="NCBI Taxonomy" id="5353"/>
    <lineage>
        <taxon>Eukaryota</taxon>
        <taxon>Fungi</taxon>
        <taxon>Dikarya</taxon>
        <taxon>Basidiomycota</taxon>
        <taxon>Agaricomycotina</taxon>
        <taxon>Agaricomycetes</taxon>
        <taxon>Agaricomycetidae</taxon>
        <taxon>Agaricales</taxon>
        <taxon>Marasmiineae</taxon>
        <taxon>Omphalotaceae</taxon>
        <taxon>Lentinula</taxon>
    </lineage>
</organism>
<sequence>MEFSTISVDASPSHSHSLIPPVGNLPAELLIETFAFCAAEDPLAPLTLGTVCRLWKKVVDESPRVWQVVILDDKRYIPASQSQAKLWISRSAPLELDVKLHVEDANNILPLLAPFLPVLRRWRRLTISGAREESIRLSDTFSRLDTLNDLSISVYDDEDANDTCRSTFVQYSPLWPNRMVMNIWLTKLPHAESMIPLQFTSLSITEQSPLTTQPDPTAVLGLLKSCPQLESFTLSGWMEAENYRYHPLPVVSLPRLHTLHLRRTTLARAILSHIDAPVLSKLYLANLNISHRISPEYLEPGDSEDEAHDYSQSPWSDQATGMGLRNLIARCNPPIKALEMDYSDMRTKDFIYVFDHLTELEDFLIVASDMSNTVIRLLKPYDEAALAANFNAASTSEESDNDPCLSPAPSLTRVKYTDRFAPEDTMEEVGECSRSRDRYLWTSCNRIGIGDYLTHDHYASNASFFAAPLGHFGNQTRLSRAPFLVQNSDVIRDTKYQDIQTPSTD</sequence>
<proteinExistence type="predicted"/>
<protein>
    <recommendedName>
        <fullName evidence="1">F-box domain-containing protein</fullName>
    </recommendedName>
</protein>
<evidence type="ECO:0000313" key="3">
    <source>
        <dbReference type="Proteomes" id="UP000188533"/>
    </source>
</evidence>
<keyword evidence="3" id="KW-1185">Reference proteome</keyword>
<dbReference type="PROSITE" id="PS50181">
    <property type="entry name" value="FBOX"/>
    <property type="match status" value="1"/>
</dbReference>
<dbReference type="InterPro" id="IPR001810">
    <property type="entry name" value="F-box_dom"/>
</dbReference>
<evidence type="ECO:0000259" key="1">
    <source>
        <dbReference type="PROSITE" id="PS50181"/>
    </source>
</evidence>
<dbReference type="EMBL" id="BDGU01000267">
    <property type="protein sequence ID" value="GAW05760.1"/>
    <property type="molecule type" value="Genomic_DNA"/>
</dbReference>
<evidence type="ECO:0000313" key="2">
    <source>
        <dbReference type="EMBL" id="GAW05760.1"/>
    </source>
</evidence>
<reference evidence="2 3" key="1">
    <citation type="submission" date="2016-08" db="EMBL/GenBank/DDBJ databases">
        <authorList>
            <consortium name="Lentinula edodes genome sequencing consortium"/>
            <person name="Sakamoto Y."/>
            <person name="Nakade K."/>
            <person name="Sato S."/>
            <person name="Yoshida Y."/>
            <person name="Miyazaki K."/>
            <person name="Natsume S."/>
            <person name="Konno N."/>
        </authorList>
    </citation>
    <scope>NUCLEOTIDE SEQUENCE [LARGE SCALE GENOMIC DNA]</scope>
    <source>
        <strain evidence="2 3">NBRC 111202</strain>
    </source>
</reference>
<accession>A0A1Q3EEX3</accession>
<dbReference type="InterPro" id="IPR032675">
    <property type="entry name" value="LRR_dom_sf"/>
</dbReference>
<dbReference type="Proteomes" id="UP000188533">
    <property type="component" value="Unassembled WGS sequence"/>
</dbReference>
<feature type="domain" description="F-box" evidence="1">
    <location>
        <begin position="19"/>
        <end position="69"/>
    </location>
</feature>